<dbReference type="STRING" id="8022.A0A060YXR2"/>
<name>A0A060YXR2_ONCMY</name>
<dbReference type="PaxDb" id="8022-A0A060YXR2"/>
<feature type="compositionally biased region" description="Low complexity" evidence="1">
    <location>
        <begin position="117"/>
        <end position="130"/>
    </location>
</feature>
<gene>
    <name evidence="3" type="ORF">GSONMT00035749001</name>
</gene>
<accession>A0A060YXR2</accession>
<reference evidence="3" key="1">
    <citation type="journal article" date="2014" name="Nat. Commun.">
        <title>The rainbow trout genome provides novel insights into evolution after whole-genome duplication in vertebrates.</title>
        <authorList>
            <person name="Berthelot C."/>
            <person name="Brunet F."/>
            <person name="Chalopin D."/>
            <person name="Juanchich A."/>
            <person name="Bernard M."/>
            <person name="Noel B."/>
            <person name="Bento P."/>
            <person name="Da Silva C."/>
            <person name="Labadie K."/>
            <person name="Alberti A."/>
            <person name="Aury J.M."/>
            <person name="Louis A."/>
            <person name="Dehais P."/>
            <person name="Bardou P."/>
            <person name="Montfort J."/>
            <person name="Klopp C."/>
            <person name="Cabau C."/>
            <person name="Gaspin C."/>
            <person name="Thorgaard G.H."/>
            <person name="Boussaha M."/>
            <person name="Quillet E."/>
            <person name="Guyomard R."/>
            <person name="Galiana D."/>
            <person name="Bobe J."/>
            <person name="Volff J.N."/>
            <person name="Genet C."/>
            <person name="Wincker P."/>
            <person name="Jaillon O."/>
            <person name="Roest Crollius H."/>
            <person name="Guiguen Y."/>
        </authorList>
    </citation>
    <scope>NUCLEOTIDE SEQUENCE [LARGE SCALE GENOMIC DNA]</scope>
</reference>
<feature type="signal peptide" evidence="2">
    <location>
        <begin position="1"/>
        <end position="15"/>
    </location>
</feature>
<dbReference type="Proteomes" id="UP000193380">
    <property type="component" value="Unassembled WGS sequence"/>
</dbReference>
<protein>
    <submittedName>
        <fullName evidence="3">Uncharacterized protein</fullName>
    </submittedName>
</protein>
<feature type="compositionally biased region" description="Pro residues" evidence="1">
    <location>
        <begin position="82"/>
        <end position="91"/>
    </location>
</feature>
<dbReference type="EMBL" id="FR916082">
    <property type="protein sequence ID" value="CDQ93810.1"/>
    <property type="molecule type" value="Genomic_DNA"/>
</dbReference>
<feature type="compositionally biased region" description="Gly residues" evidence="1">
    <location>
        <begin position="104"/>
        <end position="116"/>
    </location>
</feature>
<feature type="chain" id="PRO_5012226791" evidence="2">
    <location>
        <begin position="16"/>
        <end position="162"/>
    </location>
</feature>
<evidence type="ECO:0000256" key="1">
    <source>
        <dbReference type="SAM" id="MobiDB-lite"/>
    </source>
</evidence>
<evidence type="ECO:0000256" key="2">
    <source>
        <dbReference type="SAM" id="SignalP"/>
    </source>
</evidence>
<evidence type="ECO:0000313" key="3">
    <source>
        <dbReference type="EMBL" id="CDQ93810.1"/>
    </source>
</evidence>
<dbReference type="AlphaFoldDB" id="A0A060YXR2"/>
<sequence length="162" mass="16900">MDLFCLSLWLPLSFSSIPLLPSSLTCIPCKPVLPSLPLLLCLVSFGDPSLSAASTLEHIPSSAAARPRPLVRQQSLQQPLTHQPPPGPNDPPATSQSLGQLHTGLGGGGHRGGPRGVRGSPAGTGASRYRGAGGGRSRSNPGSWDHMMGQIRNRGLDVKSFL</sequence>
<evidence type="ECO:0000313" key="4">
    <source>
        <dbReference type="Proteomes" id="UP000193380"/>
    </source>
</evidence>
<feature type="compositionally biased region" description="Polar residues" evidence="1">
    <location>
        <begin position="72"/>
        <end position="81"/>
    </location>
</feature>
<organism evidence="3 4">
    <name type="scientific">Oncorhynchus mykiss</name>
    <name type="common">Rainbow trout</name>
    <name type="synonym">Salmo gairdneri</name>
    <dbReference type="NCBI Taxonomy" id="8022"/>
    <lineage>
        <taxon>Eukaryota</taxon>
        <taxon>Metazoa</taxon>
        <taxon>Chordata</taxon>
        <taxon>Craniata</taxon>
        <taxon>Vertebrata</taxon>
        <taxon>Euteleostomi</taxon>
        <taxon>Actinopterygii</taxon>
        <taxon>Neopterygii</taxon>
        <taxon>Teleostei</taxon>
        <taxon>Protacanthopterygii</taxon>
        <taxon>Salmoniformes</taxon>
        <taxon>Salmonidae</taxon>
        <taxon>Salmoninae</taxon>
        <taxon>Oncorhynchus</taxon>
    </lineage>
</organism>
<feature type="region of interest" description="Disordered" evidence="1">
    <location>
        <begin position="61"/>
        <end position="162"/>
    </location>
</feature>
<reference evidence="3" key="2">
    <citation type="submission" date="2014-03" db="EMBL/GenBank/DDBJ databases">
        <authorList>
            <person name="Genoscope - CEA"/>
        </authorList>
    </citation>
    <scope>NUCLEOTIDE SEQUENCE</scope>
</reference>
<keyword evidence="2" id="KW-0732">Signal</keyword>
<proteinExistence type="predicted"/>